<dbReference type="STRING" id="1348612.A0A397IS76"/>
<dbReference type="OrthoDB" id="416553at2759"/>
<feature type="domain" description="Septin-type G" evidence="1">
    <location>
        <begin position="22"/>
        <end position="94"/>
    </location>
</feature>
<organism evidence="2 3">
    <name type="scientific">Diversispora epigaea</name>
    <dbReference type="NCBI Taxonomy" id="1348612"/>
    <lineage>
        <taxon>Eukaryota</taxon>
        <taxon>Fungi</taxon>
        <taxon>Fungi incertae sedis</taxon>
        <taxon>Mucoromycota</taxon>
        <taxon>Glomeromycotina</taxon>
        <taxon>Glomeromycetes</taxon>
        <taxon>Diversisporales</taxon>
        <taxon>Diversisporaceae</taxon>
        <taxon>Diversispora</taxon>
    </lineage>
</organism>
<reference evidence="2 3" key="1">
    <citation type="submission" date="2018-08" db="EMBL/GenBank/DDBJ databases">
        <title>Genome and evolution of the arbuscular mycorrhizal fungus Diversispora epigaea (formerly Glomus versiforme) and its bacterial endosymbionts.</title>
        <authorList>
            <person name="Sun X."/>
            <person name="Fei Z."/>
            <person name="Harrison M."/>
        </authorList>
    </citation>
    <scope>NUCLEOTIDE SEQUENCE [LARGE SCALE GENOMIC DNA]</scope>
    <source>
        <strain evidence="2 3">IT104</strain>
    </source>
</reference>
<gene>
    <name evidence="2" type="ORF">Glove_172g55</name>
</gene>
<dbReference type="EMBL" id="PQFF01000162">
    <property type="protein sequence ID" value="RHZ77807.1"/>
    <property type="molecule type" value="Genomic_DNA"/>
</dbReference>
<proteinExistence type="predicted"/>
<dbReference type="InterPro" id="IPR030379">
    <property type="entry name" value="G_SEPTIN_dom"/>
</dbReference>
<protein>
    <recommendedName>
        <fullName evidence="1">Septin-type G domain-containing protein</fullName>
    </recommendedName>
</protein>
<dbReference type="GO" id="GO:0005525">
    <property type="term" value="F:GTP binding"/>
    <property type="evidence" value="ECO:0007669"/>
    <property type="project" value="InterPro"/>
</dbReference>
<evidence type="ECO:0000313" key="3">
    <source>
        <dbReference type="Proteomes" id="UP000266861"/>
    </source>
</evidence>
<dbReference type="AlphaFoldDB" id="A0A397IS76"/>
<evidence type="ECO:0000259" key="1">
    <source>
        <dbReference type="Pfam" id="PF00735"/>
    </source>
</evidence>
<comment type="caution">
    <text evidence="2">The sequence shown here is derived from an EMBL/GenBank/DDBJ whole genome shotgun (WGS) entry which is preliminary data.</text>
</comment>
<name>A0A397IS76_9GLOM</name>
<dbReference type="Pfam" id="PF00735">
    <property type="entry name" value="Septin"/>
    <property type="match status" value="1"/>
</dbReference>
<evidence type="ECO:0000313" key="2">
    <source>
        <dbReference type="EMBL" id="RHZ77807.1"/>
    </source>
</evidence>
<dbReference type="Proteomes" id="UP000266861">
    <property type="component" value="Unassembled WGS sequence"/>
</dbReference>
<sequence>MEKKNQTGRHAKQTDKTVEIEITKAEKLDMRVNASFAQLAHLREIIAAQNIPVYQCPIESDNETITKRNINIMTVMPFAIIGSDEDVITPNSNKIWCLLLKKNIMKIIVKHKWKLQKTFDNPKFKEETLRKKFTEQLIVERDRLNKDLESELGGRNHVENYN</sequence>
<keyword evidence="3" id="KW-1185">Reference proteome</keyword>
<accession>A0A397IS76</accession>